<gene>
    <name evidence="1" type="ORF">TCNE_LOCUS15000</name>
</gene>
<reference evidence="3" key="1">
    <citation type="submission" date="2016-06" db="UniProtKB">
        <authorList>
            <consortium name="WormBaseParasite"/>
        </authorList>
    </citation>
    <scope>IDENTIFICATION</scope>
</reference>
<reference evidence="1 2" key="2">
    <citation type="submission" date="2018-11" db="EMBL/GenBank/DDBJ databases">
        <authorList>
            <consortium name="Pathogen Informatics"/>
        </authorList>
    </citation>
    <scope>NUCLEOTIDE SEQUENCE [LARGE SCALE GENOMIC DNA]</scope>
</reference>
<name>A0A183V2N0_TOXCA</name>
<dbReference type="WBParaSite" id="TCNE_0001500001-mRNA-1">
    <property type="protein sequence ID" value="TCNE_0001500001-mRNA-1"/>
    <property type="gene ID" value="TCNE_0001500001"/>
</dbReference>
<proteinExistence type="predicted"/>
<organism evidence="2 3">
    <name type="scientific">Toxocara canis</name>
    <name type="common">Canine roundworm</name>
    <dbReference type="NCBI Taxonomy" id="6265"/>
    <lineage>
        <taxon>Eukaryota</taxon>
        <taxon>Metazoa</taxon>
        <taxon>Ecdysozoa</taxon>
        <taxon>Nematoda</taxon>
        <taxon>Chromadorea</taxon>
        <taxon>Rhabditida</taxon>
        <taxon>Spirurina</taxon>
        <taxon>Ascaridomorpha</taxon>
        <taxon>Ascaridoidea</taxon>
        <taxon>Toxocaridae</taxon>
        <taxon>Toxocara</taxon>
    </lineage>
</organism>
<dbReference type="Proteomes" id="UP000050794">
    <property type="component" value="Unassembled WGS sequence"/>
</dbReference>
<keyword evidence="2" id="KW-1185">Reference proteome</keyword>
<accession>A0A183V2N0</accession>
<evidence type="ECO:0000313" key="1">
    <source>
        <dbReference type="EMBL" id="VDM46321.1"/>
    </source>
</evidence>
<evidence type="ECO:0000313" key="2">
    <source>
        <dbReference type="Proteomes" id="UP000050794"/>
    </source>
</evidence>
<dbReference type="EMBL" id="UYWY01022574">
    <property type="protein sequence ID" value="VDM46321.1"/>
    <property type="molecule type" value="Genomic_DNA"/>
</dbReference>
<dbReference type="AlphaFoldDB" id="A0A183V2N0"/>
<sequence>MDLEQTCNHICLPWANSIVEWKNRVGKFPVEFCHVTGQCKDQLSTLLLSENFTRCISQLWIHLVTFVLILEEFLGYVASEGFSAKVTNARSVTYDASSRKAYTFKVAAATMKGLGPYSPVLSIDPDPKGDYFTRNFLNLQLQPSFLPIFRIMQEAGSFQNKSFVCNVFVDDLSVSLRPDISRVANSRIWEPDFRDQRCLLLEAVQSLVGWIGMLLRGMCGGACI</sequence>
<evidence type="ECO:0000313" key="3">
    <source>
        <dbReference type="WBParaSite" id="TCNE_0001500001-mRNA-1"/>
    </source>
</evidence>
<protein>
    <submittedName>
        <fullName evidence="3">PPIase cyclophilin-type domain-containing protein</fullName>
    </submittedName>
</protein>